<name>A0ABR7DGU8_9CLOT</name>
<dbReference type="InterPro" id="IPR000577">
    <property type="entry name" value="Carb_kinase_FGGY"/>
</dbReference>
<dbReference type="InterPro" id="IPR018485">
    <property type="entry name" value="FGGY_C"/>
</dbReference>
<dbReference type="InterPro" id="IPR043129">
    <property type="entry name" value="ATPase_NBD"/>
</dbReference>
<feature type="binding site" evidence="7">
    <location>
        <position position="244"/>
    </location>
    <ligand>
        <name>glycerol</name>
        <dbReference type="ChEBI" id="CHEBI:17754"/>
    </ligand>
</feature>
<feature type="domain" description="Carbohydrate kinase FGGY N-terminal" evidence="9">
    <location>
        <begin position="4"/>
        <end position="250"/>
    </location>
</feature>
<dbReference type="InterPro" id="IPR005999">
    <property type="entry name" value="Glycerol_kin"/>
</dbReference>
<dbReference type="Proteomes" id="UP000596929">
    <property type="component" value="Unassembled WGS sequence"/>
</dbReference>
<keyword evidence="2 7" id="KW-0808">Transferase</keyword>
<dbReference type="RefSeq" id="WP_186860878.1">
    <property type="nucleotide sequence ID" value="NZ_JACOOO010000041.1"/>
</dbReference>
<feature type="binding site" evidence="7">
    <location>
        <position position="308"/>
    </location>
    <ligand>
        <name>ATP</name>
        <dbReference type="ChEBI" id="CHEBI:30616"/>
    </ligand>
</feature>
<dbReference type="PIRSF" id="PIRSF000538">
    <property type="entry name" value="GlpK"/>
    <property type="match status" value="1"/>
</dbReference>
<keyword evidence="3 7" id="KW-0547">Nucleotide-binding</keyword>
<dbReference type="HAMAP" id="MF_00186">
    <property type="entry name" value="Glycerol_kin"/>
    <property type="match status" value="1"/>
</dbReference>
<evidence type="ECO:0000256" key="7">
    <source>
        <dbReference type="HAMAP-Rule" id="MF_00186"/>
    </source>
</evidence>
<feature type="binding site" evidence="7">
    <location>
        <position position="265"/>
    </location>
    <ligand>
        <name>ADP</name>
        <dbReference type="ChEBI" id="CHEBI:456216"/>
    </ligand>
</feature>
<evidence type="ECO:0000313" key="12">
    <source>
        <dbReference type="Proteomes" id="UP000596929"/>
    </source>
</evidence>
<dbReference type="EMBL" id="JACOOO010000041">
    <property type="protein sequence ID" value="MBC5630606.1"/>
    <property type="molecule type" value="Genomic_DNA"/>
</dbReference>
<feature type="binding site" evidence="7">
    <location>
        <position position="409"/>
    </location>
    <ligand>
        <name>ADP</name>
        <dbReference type="ChEBI" id="CHEBI:456216"/>
    </ligand>
</feature>
<evidence type="ECO:0000256" key="8">
    <source>
        <dbReference type="RuleBase" id="RU003733"/>
    </source>
</evidence>
<feature type="binding site" evidence="7">
    <location>
        <position position="13"/>
    </location>
    <ligand>
        <name>ATP</name>
        <dbReference type="ChEBI" id="CHEBI:30616"/>
    </ligand>
</feature>
<comment type="catalytic activity">
    <reaction evidence="7">
        <text>glycerol + ATP = sn-glycerol 3-phosphate + ADP + H(+)</text>
        <dbReference type="Rhea" id="RHEA:21644"/>
        <dbReference type="ChEBI" id="CHEBI:15378"/>
        <dbReference type="ChEBI" id="CHEBI:17754"/>
        <dbReference type="ChEBI" id="CHEBI:30616"/>
        <dbReference type="ChEBI" id="CHEBI:57597"/>
        <dbReference type="ChEBI" id="CHEBI:456216"/>
        <dbReference type="EC" id="2.7.1.30"/>
    </reaction>
</comment>
<feature type="binding site" evidence="7">
    <location>
        <position position="134"/>
    </location>
    <ligand>
        <name>sn-glycerol 3-phosphate</name>
        <dbReference type="ChEBI" id="CHEBI:57597"/>
    </ligand>
</feature>
<feature type="binding site" evidence="7">
    <location>
        <position position="243"/>
    </location>
    <ligand>
        <name>sn-glycerol 3-phosphate</name>
        <dbReference type="ChEBI" id="CHEBI:57597"/>
    </ligand>
</feature>
<keyword evidence="4 7" id="KW-0418">Kinase</keyword>
<comment type="function">
    <text evidence="7">Key enzyme in the regulation of glycerol uptake and metabolism. Catalyzes the phosphorylation of glycerol to yield sn-glycerol 3-phosphate.</text>
</comment>
<evidence type="ECO:0000256" key="1">
    <source>
        <dbReference type="ARBA" id="ARBA00009156"/>
    </source>
</evidence>
<dbReference type="PROSITE" id="PS00933">
    <property type="entry name" value="FGGY_KINASES_1"/>
    <property type="match status" value="1"/>
</dbReference>
<feature type="binding site" evidence="7">
    <location>
        <position position="12"/>
    </location>
    <ligand>
        <name>ATP</name>
        <dbReference type="ChEBI" id="CHEBI:30616"/>
    </ligand>
</feature>
<dbReference type="PANTHER" id="PTHR10196:SF69">
    <property type="entry name" value="GLYCEROL KINASE"/>
    <property type="match status" value="1"/>
</dbReference>
<gene>
    <name evidence="7 11" type="primary">glpK</name>
    <name evidence="11" type="ORF">H8S20_17245</name>
</gene>
<feature type="binding site" evidence="7">
    <location>
        <position position="83"/>
    </location>
    <ligand>
        <name>glycerol</name>
        <dbReference type="ChEBI" id="CHEBI:17754"/>
    </ligand>
</feature>
<dbReference type="Gene3D" id="3.30.420.40">
    <property type="match status" value="2"/>
</dbReference>
<feature type="binding site" evidence="7">
    <location>
        <position position="16"/>
    </location>
    <ligand>
        <name>ADP</name>
        <dbReference type="ChEBI" id="CHEBI:456216"/>
    </ligand>
</feature>
<reference evidence="11 12" key="1">
    <citation type="submission" date="2020-08" db="EMBL/GenBank/DDBJ databases">
        <title>Genome public.</title>
        <authorList>
            <person name="Liu C."/>
            <person name="Sun Q."/>
        </authorList>
    </citation>
    <scope>NUCLEOTIDE SEQUENCE [LARGE SCALE GENOMIC DNA]</scope>
    <source>
        <strain evidence="11 12">NSJ-6</strain>
    </source>
</reference>
<proteinExistence type="inferred from homology"/>
<feature type="binding site" evidence="7">
    <location>
        <position position="83"/>
    </location>
    <ligand>
        <name>sn-glycerol 3-phosphate</name>
        <dbReference type="ChEBI" id="CHEBI:57597"/>
    </ligand>
</feature>
<accession>A0ABR7DGU8</accession>
<feature type="binding site" evidence="7">
    <location>
        <position position="82"/>
    </location>
    <ligand>
        <name>sn-glycerol 3-phosphate</name>
        <dbReference type="ChEBI" id="CHEBI:57597"/>
    </ligand>
</feature>
<evidence type="ECO:0000256" key="4">
    <source>
        <dbReference type="ARBA" id="ARBA00022777"/>
    </source>
</evidence>
<evidence type="ECO:0000256" key="6">
    <source>
        <dbReference type="ARBA" id="ARBA00022840"/>
    </source>
</evidence>
<evidence type="ECO:0000259" key="10">
    <source>
        <dbReference type="Pfam" id="PF02782"/>
    </source>
</evidence>
<comment type="activity regulation">
    <text evidence="7">Activated by phosphorylation and inhibited by fructose 1,6-bisphosphate (FBP).</text>
</comment>
<feature type="binding site" evidence="7">
    <location>
        <position position="134"/>
    </location>
    <ligand>
        <name>glycerol</name>
        <dbReference type="ChEBI" id="CHEBI:17754"/>
    </ligand>
</feature>
<organism evidence="11 12">
    <name type="scientific">Clostridium hominis</name>
    <dbReference type="NCBI Taxonomy" id="2763036"/>
    <lineage>
        <taxon>Bacteria</taxon>
        <taxon>Bacillati</taxon>
        <taxon>Bacillota</taxon>
        <taxon>Clostridia</taxon>
        <taxon>Eubacteriales</taxon>
        <taxon>Clostridiaceae</taxon>
        <taxon>Clostridium</taxon>
    </lineage>
</organism>
<feature type="binding site" evidence="7">
    <location>
        <position position="308"/>
    </location>
    <ligand>
        <name>ADP</name>
        <dbReference type="ChEBI" id="CHEBI:456216"/>
    </ligand>
</feature>
<dbReference type="EC" id="2.7.1.30" evidence="7"/>
<feature type="binding site" evidence="7">
    <location>
        <position position="312"/>
    </location>
    <ligand>
        <name>ATP</name>
        <dbReference type="ChEBI" id="CHEBI:30616"/>
    </ligand>
</feature>
<feature type="binding site" evidence="7">
    <location>
        <position position="243"/>
    </location>
    <ligand>
        <name>glycerol</name>
        <dbReference type="ChEBI" id="CHEBI:17754"/>
    </ligand>
</feature>
<protein>
    <recommendedName>
        <fullName evidence="7">Glycerol kinase</fullName>
        <ecNumber evidence="7">2.7.1.30</ecNumber>
    </recommendedName>
    <alternativeName>
        <fullName evidence="7">ATP:glycerol 3-phosphotransferase</fullName>
    </alternativeName>
    <alternativeName>
        <fullName evidence="7">Glycerokinase</fullName>
        <shortName evidence="7">GK</shortName>
    </alternativeName>
</protein>
<dbReference type="PROSITE" id="PS00445">
    <property type="entry name" value="FGGY_KINASES_2"/>
    <property type="match status" value="1"/>
</dbReference>
<feature type="binding site" evidence="7">
    <location>
        <position position="409"/>
    </location>
    <ligand>
        <name>ATP</name>
        <dbReference type="ChEBI" id="CHEBI:30616"/>
    </ligand>
</feature>
<evidence type="ECO:0000259" key="9">
    <source>
        <dbReference type="Pfam" id="PF00370"/>
    </source>
</evidence>
<keyword evidence="5 7" id="KW-0319">Glycerol metabolism</keyword>
<dbReference type="InterPro" id="IPR018483">
    <property type="entry name" value="Carb_kinase_FGGY_CS"/>
</dbReference>
<keyword evidence="6 7" id="KW-0067">ATP-binding</keyword>
<feature type="binding site" evidence="7">
    <location>
        <position position="265"/>
    </location>
    <ligand>
        <name>ATP</name>
        <dbReference type="ChEBI" id="CHEBI:30616"/>
    </ligand>
</feature>
<dbReference type="InterPro" id="IPR018484">
    <property type="entry name" value="FGGY_N"/>
</dbReference>
<evidence type="ECO:0000313" key="11">
    <source>
        <dbReference type="EMBL" id="MBC5630606.1"/>
    </source>
</evidence>
<dbReference type="Pfam" id="PF00370">
    <property type="entry name" value="FGGY_N"/>
    <property type="match status" value="1"/>
</dbReference>
<dbReference type="GO" id="GO:0004370">
    <property type="term" value="F:glycerol kinase activity"/>
    <property type="evidence" value="ECO:0007669"/>
    <property type="project" value="UniProtKB-EC"/>
</dbReference>
<dbReference type="PANTHER" id="PTHR10196">
    <property type="entry name" value="SUGAR KINASE"/>
    <property type="match status" value="1"/>
</dbReference>
<dbReference type="CDD" id="cd07786">
    <property type="entry name" value="FGGY_EcGK_like"/>
    <property type="match status" value="1"/>
</dbReference>
<comment type="subunit">
    <text evidence="7">Homotetramer and homodimer (in equilibrium).</text>
</comment>
<feature type="binding site" evidence="7">
    <location>
        <position position="14"/>
    </location>
    <ligand>
        <name>ATP</name>
        <dbReference type="ChEBI" id="CHEBI:30616"/>
    </ligand>
</feature>
<comment type="similarity">
    <text evidence="1 7 8">Belongs to the FGGY kinase family.</text>
</comment>
<feature type="domain" description="Carbohydrate kinase FGGY C-terminal" evidence="10">
    <location>
        <begin position="260"/>
        <end position="448"/>
    </location>
</feature>
<dbReference type="SUPFAM" id="SSF53067">
    <property type="entry name" value="Actin-like ATPase domain"/>
    <property type="match status" value="2"/>
</dbReference>
<keyword evidence="12" id="KW-1185">Reference proteome</keyword>
<feature type="binding site" evidence="7">
    <location>
        <position position="12"/>
    </location>
    <ligand>
        <name>sn-glycerol 3-phosphate</name>
        <dbReference type="ChEBI" id="CHEBI:57597"/>
    </ligand>
</feature>
<evidence type="ECO:0000256" key="3">
    <source>
        <dbReference type="ARBA" id="ARBA00022741"/>
    </source>
</evidence>
<sequence>MAKYVMALDQGTTSSRCILFNKQGLIESVAQKEFTQIYPKAGWVEHDAMEIWATQIGVAEEAMAKIGAKAEDIAAIGITNQRETTVVWDKNTGKPVYNAIVWQCRRTAGYIDELKAEGYDKVLREKTGLIADAYFSGSKVKWILDNVEGVREEAEKGNLLFGNIDTWLIWNLTGGKVHVTDYSNASRTLLFNIHDVAWDKEILEKFNIPESMLPTPKPSSCVYGYTANGILGGAIPIAGAAGDQQAALFGQVCHTPGTAKNTYGTGCFMLMNTGESAVESKNGLLTTIAWGIDGKVEYALEGSIFVAGATIQWLRDELRMIKTSPESERYAEAVEDTNGVYLVPAFVGLGAPYWDQYARGTIVGLTRGTKKEHFIRAALESLAYQTCDVLKAMEEDSGIKLAALKVDGGACANNFLMQFQSDVLGVEVHRPEVIETTALGAAYLAGLAVGYWANKEEVSKNWAVSREFTPAMEDEKREELLAGWHEAVNRSLGWAK</sequence>
<feature type="binding site" evidence="7">
    <location>
        <position position="413"/>
    </location>
    <ligand>
        <name>ADP</name>
        <dbReference type="ChEBI" id="CHEBI:456216"/>
    </ligand>
</feature>
<comment type="caution">
    <text evidence="11">The sequence shown here is derived from an EMBL/GenBank/DDBJ whole genome shotgun (WGS) entry which is preliminary data.</text>
</comment>
<dbReference type="NCBIfam" id="TIGR01311">
    <property type="entry name" value="glycerol_kin"/>
    <property type="match status" value="1"/>
</dbReference>
<feature type="binding site" evidence="7">
    <location>
        <position position="12"/>
    </location>
    <ligand>
        <name>ADP</name>
        <dbReference type="ChEBI" id="CHEBI:456216"/>
    </ligand>
</feature>
<dbReference type="NCBIfam" id="NF000756">
    <property type="entry name" value="PRK00047.1"/>
    <property type="match status" value="1"/>
</dbReference>
<feature type="binding site" evidence="7">
    <location>
        <position position="82"/>
    </location>
    <ligand>
        <name>glycerol</name>
        <dbReference type="ChEBI" id="CHEBI:17754"/>
    </ligand>
</feature>
<comment type="pathway">
    <text evidence="7">Polyol metabolism; glycerol degradation via glycerol kinase pathway; sn-glycerol 3-phosphate from glycerol: step 1/1.</text>
</comment>
<evidence type="ECO:0000256" key="2">
    <source>
        <dbReference type="ARBA" id="ARBA00022679"/>
    </source>
</evidence>
<dbReference type="Pfam" id="PF02782">
    <property type="entry name" value="FGGY_C"/>
    <property type="match status" value="1"/>
</dbReference>
<evidence type="ECO:0000256" key="5">
    <source>
        <dbReference type="ARBA" id="ARBA00022798"/>
    </source>
</evidence>